<feature type="transmembrane region" description="Helical" evidence="8">
    <location>
        <begin position="169"/>
        <end position="186"/>
    </location>
</feature>
<dbReference type="SUPFAM" id="SSF53850">
    <property type="entry name" value="Periplasmic binding protein-like II"/>
    <property type="match status" value="1"/>
</dbReference>
<name>A0A834I3T0_RHYFE</name>
<evidence type="ECO:0000256" key="2">
    <source>
        <dbReference type="ARBA" id="ARBA00022475"/>
    </source>
</evidence>
<reference evidence="9" key="1">
    <citation type="submission" date="2020-08" db="EMBL/GenBank/DDBJ databases">
        <title>Genome sequencing and assembly of the red palm weevil Rhynchophorus ferrugineus.</title>
        <authorList>
            <person name="Dias G.B."/>
            <person name="Bergman C.M."/>
            <person name="Manee M."/>
        </authorList>
    </citation>
    <scope>NUCLEOTIDE SEQUENCE</scope>
    <source>
        <strain evidence="9">AA-2017</strain>
        <tissue evidence="9">Whole larva</tissue>
    </source>
</reference>
<protein>
    <submittedName>
        <fullName evidence="9">Uncharacterized protein</fullName>
    </submittedName>
</protein>
<evidence type="ECO:0000256" key="1">
    <source>
        <dbReference type="ARBA" id="ARBA00004651"/>
    </source>
</evidence>
<dbReference type="AlphaFoldDB" id="A0A834I3T0"/>
<feature type="transmembrane region" description="Helical" evidence="8">
    <location>
        <begin position="358"/>
        <end position="375"/>
    </location>
</feature>
<accession>A0A834I3T0</accession>
<dbReference type="InterPro" id="IPR052192">
    <property type="entry name" value="Insect_Ionotropic_Sensory_Rcpt"/>
</dbReference>
<keyword evidence="5 8" id="KW-0472">Membrane</keyword>
<dbReference type="EMBL" id="JAACXV010014540">
    <property type="protein sequence ID" value="KAF7266457.1"/>
    <property type="molecule type" value="Genomic_DNA"/>
</dbReference>
<keyword evidence="3 8" id="KW-0812">Transmembrane</keyword>
<evidence type="ECO:0000256" key="7">
    <source>
        <dbReference type="ARBA" id="ARBA00023180"/>
    </source>
</evidence>
<evidence type="ECO:0000256" key="4">
    <source>
        <dbReference type="ARBA" id="ARBA00022989"/>
    </source>
</evidence>
<comment type="caution">
    <text evidence="9">The sequence shown here is derived from an EMBL/GenBank/DDBJ whole genome shotgun (WGS) entry which is preliminary data.</text>
</comment>
<keyword evidence="2" id="KW-1003">Cell membrane</keyword>
<comment type="subcellular location">
    <subcellularLocation>
        <location evidence="1">Cell membrane</location>
        <topology evidence="1">Multi-pass membrane protein</topology>
    </subcellularLocation>
</comment>
<evidence type="ECO:0000256" key="3">
    <source>
        <dbReference type="ARBA" id="ARBA00022692"/>
    </source>
</evidence>
<evidence type="ECO:0000256" key="5">
    <source>
        <dbReference type="ARBA" id="ARBA00023136"/>
    </source>
</evidence>
<dbReference type="GO" id="GO:0005886">
    <property type="term" value="C:plasma membrane"/>
    <property type="evidence" value="ECO:0007669"/>
    <property type="project" value="UniProtKB-SubCell"/>
</dbReference>
<organism evidence="9 10">
    <name type="scientific">Rhynchophorus ferrugineus</name>
    <name type="common">Red palm weevil</name>
    <name type="synonym">Curculio ferrugineus</name>
    <dbReference type="NCBI Taxonomy" id="354439"/>
    <lineage>
        <taxon>Eukaryota</taxon>
        <taxon>Metazoa</taxon>
        <taxon>Ecdysozoa</taxon>
        <taxon>Arthropoda</taxon>
        <taxon>Hexapoda</taxon>
        <taxon>Insecta</taxon>
        <taxon>Pterygota</taxon>
        <taxon>Neoptera</taxon>
        <taxon>Endopterygota</taxon>
        <taxon>Coleoptera</taxon>
        <taxon>Polyphaga</taxon>
        <taxon>Cucujiformia</taxon>
        <taxon>Curculionidae</taxon>
        <taxon>Dryophthorinae</taxon>
        <taxon>Rhynchophorus</taxon>
    </lineage>
</organism>
<proteinExistence type="predicted"/>
<keyword evidence="6" id="KW-0675">Receptor</keyword>
<evidence type="ECO:0000256" key="6">
    <source>
        <dbReference type="ARBA" id="ARBA00023170"/>
    </source>
</evidence>
<sequence length="384" mass="45172">MNGYRMNISMIPDFSTPQKNGVFLGRDSLTLETIMKYVNATYDIKSPTDDKRHGDYNESYISGSIGEIARGIVHASFNSRWWAPFYYWAEPLYPHGEETIVALVPIKEKPLTSFFKIINLKLIIGLVINSTVMIIYLRVFGLPINVVDIVMYMELIFIGRSVKLYHTKFFRILFMSLLFGLFYLNIQFQSQIISLFSDQSYALPVNNFNDLLYTKYNINVRGAIISHFKFDNSNRFFDDIKSNVVPKDWTDIRDEIIECRQNIYIAKASEASYYLSRQAHVTKRRCYDDRIVVFRVLLCFIIRYGSPFYNILNKCNRRLNEAGLHHYWTTWLERHPERYYVSADRMISIGDILTITQYYLYGIVFAFIVFIMEIISEQINKCVL</sequence>
<dbReference type="Proteomes" id="UP000625711">
    <property type="component" value="Unassembled WGS sequence"/>
</dbReference>
<evidence type="ECO:0000313" key="9">
    <source>
        <dbReference type="EMBL" id="KAF7266457.1"/>
    </source>
</evidence>
<gene>
    <name evidence="9" type="ORF">GWI33_020224</name>
</gene>
<dbReference type="OrthoDB" id="7773435at2759"/>
<keyword evidence="7" id="KW-0325">Glycoprotein</keyword>
<dbReference type="PANTHER" id="PTHR42643">
    <property type="entry name" value="IONOTROPIC RECEPTOR 20A-RELATED"/>
    <property type="match status" value="1"/>
</dbReference>
<feature type="transmembrane region" description="Helical" evidence="8">
    <location>
        <begin position="117"/>
        <end position="136"/>
    </location>
</feature>
<keyword evidence="10" id="KW-1185">Reference proteome</keyword>
<keyword evidence="4 8" id="KW-1133">Transmembrane helix</keyword>
<dbReference type="PANTHER" id="PTHR42643:SF39">
    <property type="entry name" value="IONOTROPIC RECEPTOR 56A-RELATED"/>
    <property type="match status" value="1"/>
</dbReference>
<evidence type="ECO:0000313" key="10">
    <source>
        <dbReference type="Proteomes" id="UP000625711"/>
    </source>
</evidence>
<evidence type="ECO:0000256" key="8">
    <source>
        <dbReference type="SAM" id="Phobius"/>
    </source>
</evidence>